<sequence length="138" mass="16300">MVMSWMQQQAHTLGDNTRLICRYHRLSTRFELIAEHAPATSAGSGSKLPEPHLVNPPMGVWSELILRQPLYYWPRTIPFNIAQRDYRLHIWPLLMWRSHVTCGQSGRVVIIECLDERKRRSLIRWCYFIIMNLLRAVS</sequence>
<protein>
    <submittedName>
        <fullName evidence="1">Uncharacterized protein</fullName>
    </submittedName>
</protein>
<organism evidence="1 2">
    <name type="scientific">Shewanella decolorationis S12</name>
    <dbReference type="NCBI Taxonomy" id="1353536"/>
    <lineage>
        <taxon>Bacteria</taxon>
        <taxon>Pseudomonadati</taxon>
        <taxon>Pseudomonadota</taxon>
        <taxon>Gammaproteobacteria</taxon>
        <taxon>Alteromonadales</taxon>
        <taxon>Shewanellaceae</taxon>
        <taxon>Shewanella</taxon>
    </lineage>
</organism>
<reference evidence="1 2" key="1">
    <citation type="journal article" date="2013" name="Genome Announc.">
        <title>Draft Genome Sequence of Shewanella decolorationis S12, a Dye-Degrading Bacterium Isolated from a Wastewater Treatment Plant.</title>
        <authorList>
            <person name="Xu M."/>
            <person name="Fang Y."/>
            <person name="Liu J."/>
            <person name="Chen X."/>
            <person name="Sun G."/>
            <person name="Guo J."/>
            <person name="Hua Z."/>
            <person name="Tu Q."/>
            <person name="Wu L."/>
            <person name="Zhou J."/>
            <person name="Liu X."/>
        </authorList>
    </citation>
    <scope>NUCLEOTIDE SEQUENCE [LARGE SCALE GENOMIC DNA]</scope>
    <source>
        <strain evidence="1 2">S12</strain>
    </source>
</reference>
<name>A0ABP2Z6B4_9GAMM</name>
<evidence type="ECO:0000313" key="2">
    <source>
        <dbReference type="Proteomes" id="UP000017548"/>
    </source>
</evidence>
<keyword evidence="2" id="KW-1185">Reference proteome</keyword>
<dbReference type="EMBL" id="AXZL01000049">
    <property type="protein sequence ID" value="ESE42527.1"/>
    <property type="molecule type" value="Genomic_DNA"/>
</dbReference>
<gene>
    <name evidence="1" type="ORF">SHD_0785</name>
</gene>
<comment type="caution">
    <text evidence="1">The sequence shown here is derived from an EMBL/GenBank/DDBJ whole genome shotgun (WGS) entry which is preliminary data.</text>
</comment>
<dbReference type="Proteomes" id="UP000017548">
    <property type="component" value="Unassembled WGS sequence"/>
</dbReference>
<proteinExistence type="predicted"/>
<accession>A0ABP2Z6B4</accession>
<evidence type="ECO:0000313" key="1">
    <source>
        <dbReference type="EMBL" id="ESE42527.1"/>
    </source>
</evidence>